<organism evidence="2 3">
    <name type="scientific">Plasmodium ovale wallikeri</name>
    <dbReference type="NCBI Taxonomy" id="864142"/>
    <lineage>
        <taxon>Eukaryota</taxon>
        <taxon>Sar</taxon>
        <taxon>Alveolata</taxon>
        <taxon>Apicomplexa</taxon>
        <taxon>Aconoidasida</taxon>
        <taxon>Haemosporida</taxon>
        <taxon>Plasmodiidae</taxon>
        <taxon>Plasmodium</taxon>
        <taxon>Plasmodium (Plasmodium)</taxon>
    </lineage>
</organism>
<evidence type="ECO:0000313" key="4">
    <source>
        <dbReference type="Proteomes" id="UP000078555"/>
    </source>
</evidence>
<reference evidence="3 4" key="1">
    <citation type="submission" date="2016-05" db="EMBL/GenBank/DDBJ databases">
        <authorList>
            <person name="Naeem Raeece"/>
        </authorList>
    </citation>
    <scope>NUCLEOTIDE SEQUENCE [LARGE SCALE GENOMIC DNA]</scope>
</reference>
<evidence type="ECO:0000313" key="1">
    <source>
        <dbReference type="EMBL" id="SBT35458.1"/>
    </source>
</evidence>
<proteinExistence type="predicted"/>
<gene>
    <name evidence="1" type="ORF">POVWA1_027490</name>
    <name evidence="2" type="ORF">POVWA2_027650</name>
</gene>
<keyword evidence="4" id="KW-1185">Reference proteome</keyword>
<sequence length="85" mass="9982">MVGNCNLAKLAVPPHFRRRCKIAKFPFGGRFRLTYSVTQQKKKKKKMCLNELSREIMPGGYKENIERVFAKQHNSDAHKKYNKLK</sequence>
<dbReference type="Proteomes" id="UP000078550">
    <property type="component" value="Unassembled WGS sequence"/>
</dbReference>
<reference evidence="2" key="2">
    <citation type="submission" date="2016-05" db="EMBL/GenBank/DDBJ databases">
        <authorList>
            <person name="Lavstsen T."/>
            <person name="Jespersen J.S."/>
        </authorList>
    </citation>
    <scope>NUCLEOTIDE SEQUENCE [LARGE SCALE GENOMIC DNA]</scope>
</reference>
<name>A0A1A8YWL5_PLAOA</name>
<dbReference type="Proteomes" id="UP000078555">
    <property type="component" value="Unassembled WGS sequence"/>
</dbReference>
<evidence type="ECO:0000313" key="2">
    <source>
        <dbReference type="EMBL" id="SBT35962.1"/>
    </source>
</evidence>
<dbReference type="EMBL" id="FLRD01000083">
    <property type="protein sequence ID" value="SBT35458.1"/>
    <property type="molecule type" value="Genomic_DNA"/>
</dbReference>
<dbReference type="EMBL" id="FLRE01000110">
    <property type="protein sequence ID" value="SBT35962.1"/>
    <property type="molecule type" value="Genomic_DNA"/>
</dbReference>
<protein>
    <submittedName>
        <fullName evidence="2">Uncharacterized protein</fullName>
    </submittedName>
</protein>
<accession>A0A1A8YWL5</accession>
<dbReference type="AlphaFoldDB" id="A0A1A8YWL5"/>
<evidence type="ECO:0000313" key="3">
    <source>
        <dbReference type="Proteomes" id="UP000078550"/>
    </source>
</evidence>